<dbReference type="SUPFAM" id="SSF46689">
    <property type="entry name" value="Homeodomain-like"/>
    <property type="match status" value="1"/>
</dbReference>
<dbReference type="PANTHER" id="PTHR30055">
    <property type="entry name" value="HTH-TYPE TRANSCRIPTIONAL REGULATOR RUTR"/>
    <property type="match status" value="1"/>
</dbReference>
<sequence length="196" mass="21438">MVDRRELLVSAALQVMRREGVAAATTRAICTQADMPLGAFHYCFHSKAELFRLILDSDLQESLENAWSALDPALTAEENLSAVVATYWTAVQADPQWCLVLSELTAHCLRDPELAALPARDYARYHTQVIAQLERFLADSGFRCSVEADTLADILIAGLAGITSSWLAHRRDDIARTSLDAFVEMVAATITPAASS</sequence>
<evidence type="ECO:0000256" key="5">
    <source>
        <dbReference type="PROSITE-ProRule" id="PRU00335"/>
    </source>
</evidence>
<dbReference type="InterPro" id="IPR036271">
    <property type="entry name" value="Tet_transcr_reg_TetR-rel_C_sf"/>
</dbReference>
<dbReference type="Proteomes" id="UP001431656">
    <property type="component" value="Chromosome"/>
</dbReference>
<evidence type="ECO:0000256" key="4">
    <source>
        <dbReference type="ARBA" id="ARBA00023163"/>
    </source>
</evidence>
<keyword evidence="2" id="KW-0805">Transcription regulation</keyword>
<evidence type="ECO:0000256" key="3">
    <source>
        <dbReference type="ARBA" id="ARBA00023125"/>
    </source>
</evidence>
<keyword evidence="1" id="KW-0678">Repressor</keyword>
<accession>A0AAN0KGC8</accession>
<dbReference type="Pfam" id="PF00440">
    <property type="entry name" value="TetR_N"/>
    <property type="match status" value="1"/>
</dbReference>
<dbReference type="PANTHER" id="PTHR30055:SF234">
    <property type="entry name" value="HTH-TYPE TRANSCRIPTIONAL REGULATOR BETI"/>
    <property type="match status" value="1"/>
</dbReference>
<dbReference type="GO" id="GO:0003700">
    <property type="term" value="F:DNA-binding transcription factor activity"/>
    <property type="evidence" value="ECO:0007669"/>
    <property type="project" value="TreeGrafter"/>
</dbReference>
<evidence type="ECO:0000256" key="2">
    <source>
        <dbReference type="ARBA" id="ARBA00023015"/>
    </source>
</evidence>
<name>A0AAN0KGC8_9ACTN</name>
<proteinExistence type="predicted"/>
<dbReference type="EMBL" id="AP028056">
    <property type="protein sequence ID" value="BEH02528.1"/>
    <property type="molecule type" value="Genomic_DNA"/>
</dbReference>
<keyword evidence="3 5" id="KW-0238">DNA-binding</keyword>
<gene>
    <name evidence="7" type="ORF">brsh051_18090</name>
</gene>
<evidence type="ECO:0000256" key="1">
    <source>
        <dbReference type="ARBA" id="ARBA00022491"/>
    </source>
</evidence>
<dbReference type="InterPro" id="IPR050109">
    <property type="entry name" value="HTH-type_TetR-like_transc_reg"/>
</dbReference>
<evidence type="ECO:0000259" key="6">
    <source>
        <dbReference type="PROSITE" id="PS50977"/>
    </source>
</evidence>
<dbReference type="InterPro" id="IPR001647">
    <property type="entry name" value="HTH_TetR"/>
</dbReference>
<keyword evidence="4" id="KW-0804">Transcription</keyword>
<dbReference type="KEGG" id="broo:brsh051_18090"/>
<feature type="domain" description="HTH tetR-type" evidence="6">
    <location>
        <begin position="2"/>
        <end position="62"/>
    </location>
</feature>
<dbReference type="SUPFAM" id="SSF48498">
    <property type="entry name" value="Tetracyclin repressor-like, C-terminal domain"/>
    <property type="match status" value="1"/>
</dbReference>
<dbReference type="Gene3D" id="1.10.357.10">
    <property type="entry name" value="Tetracycline Repressor, domain 2"/>
    <property type="match status" value="1"/>
</dbReference>
<dbReference type="PROSITE" id="PS50977">
    <property type="entry name" value="HTH_TETR_2"/>
    <property type="match status" value="1"/>
</dbReference>
<evidence type="ECO:0000313" key="7">
    <source>
        <dbReference type="EMBL" id="BEH02528.1"/>
    </source>
</evidence>
<dbReference type="Pfam" id="PF13977">
    <property type="entry name" value="TetR_C_6"/>
    <property type="match status" value="1"/>
</dbReference>
<feature type="DNA-binding region" description="H-T-H motif" evidence="5">
    <location>
        <begin position="25"/>
        <end position="44"/>
    </location>
</feature>
<organism evidence="7 8">
    <name type="scientific">Brooklawnia propionicigenes</name>
    <dbReference type="NCBI Taxonomy" id="3041175"/>
    <lineage>
        <taxon>Bacteria</taxon>
        <taxon>Bacillati</taxon>
        <taxon>Actinomycetota</taxon>
        <taxon>Actinomycetes</taxon>
        <taxon>Propionibacteriales</taxon>
        <taxon>Propionibacteriaceae</taxon>
        <taxon>Brooklawnia</taxon>
    </lineage>
</organism>
<dbReference type="AlphaFoldDB" id="A0AAN0KGC8"/>
<keyword evidence="8" id="KW-1185">Reference proteome</keyword>
<protein>
    <recommendedName>
        <fullName evidence="6">HTH tetR-type domain-containing protein</fullName>
    </recommendedName>
</protein>
<dbReference type="GO" id="GO:0000976">
    <property type="term" value="F:transcription cis-regulatory region binding"/>
    <property type="evidence" value="ECO:0007669"/>
    <property type="project" value="TreeGrafter"/>
</dbReference>
<dbReference type="InterPro" id="IPR039538">
    <property type="entry name" value="BetI_C"/>
</dbReference>
<evidence type="ECO:0000313" key="8">
    <source>
        <dbReference type="Proteomes" id="UP001431656"/>
    </source>
</evidence>
<reference evidence="7" key="1">
    <citation type="journal article" date="2024" name="Int. J. Syst. Evol. Microbiol.">
        <title>Brooklawnia propionicigenes sp. nov., a facultatively anaerobic, propionate-producing bacterium isolated from a methanogenic reactor treating waste from cattle farms.</title>
        <authorList>
            <person name="Akita Y."/>
            <person name="Ueki A."/>
            <person name="Tonouchi A."/>
            <person name="Sugawara Y."/>
            <person name="Honma S."/>
            <person name="Kaku N."/>
            <person name="Ueki K."/>
        </authorList>
    </citation>
    <scope>NUCLEOTIDE SEQUENCE</scope>
    <source>
        <strain evidence="7">SH051</strain>
    </source>
</reference>
<dbReference type="InterPro" id="IPR009057">
    <property type="entry name" value="Homeodomain-like_sf"/>
</dbReference>